<dbReference type="AlphaFoldDB" id="A0A552I863"/>
<evidence type="ECO:0000313" key="3">
    <source>
        <dbReference type="Proteomes" id="UP000320674"/>
    </source>
</evidence>
<dbReference type="Pfam" id="PF21828">
    <property type="entry name" value="DUF6888"/>
    <property type="match status" value="1"/>
</dbReference>
<sequence>MPTHEQAIASVCVCQSLSDMLQPIHLFRYDPLYKYIYILAGINEGIEIIIFEEGNWEFYEDDET</sequence>
<gene>
    <name evidence="2" type="ORF">EWV77_02280</name>
</gene>
<accession>A0A552I863</accession>
<comment type="caution">
    <text evidence="2">The sequence shown here is derived from an EMBL/GenBank/DDBJ whole genome shotgun (WGS) entry which is preliminary data.</text>
</comment>
<evidence type="ECO:0000313" key="2">
    <source>
        <dbReference type="EMBL" id="TRU79618.1"/>
    </source>
</evidence>
<dbReference type="EMBL" id="SFAZ01000038">
    <property type="protein sequence ID" value="TRU79618.1"/>
    <property type="molecule type" value="Genomic_DNA"/>
</dbReference>
<organism evidence="2 3">
    <name type="scientific">Microcystis viridis Mv_BB_P_19951000_S68D</name>
    <dbReference type="NCBI Taxonomy" id="2486270"/>
    <lineage>
        <taxon>Bacteria</taxon>
        <taxon>Bacillati</taxon>
        <taxon>Cyanobacteriota</taxon>
        <taxon>Cyanophyceae</taxon>
        <taxon>Oscillatoriophycideae</taxon>
        <taxon>Chroococcales</taxon>
        <taxon>Microcystaceae</taxon>
        <taxon>Microcystis</taxon>
    </lineage>
</organism>
<dbReference type="InterPro" id="IPR054181">
    <property type="entry name" value="DUF6888"/>
</dbReference>
<dbReference type="Proteomes" id="UP000320674">
    <property type="component" value="Unassembled WGS sequence"/>
</dbReference>
<evidence type="ECO:0000259" key="1">
    <source>
        <dbReference type="Pfam" id="PF21828"/>
    </source>
</evidence>
<protein>
    <recommendedName>
        <fullName evidence="1">DUF6888 domain-containing protein</fullName>
    </recommendedName>
</protein>
<feature type="domain" description="DUF6888" evidence="1">
    <location>
        <begin position="1"/>
        <end position="57"/>
    </location>
</feature>
<name>A0A552I863_MICVR</name>
<reference evidence="2 3" key="1">
    <citation type="submission" date="2019-01" db="EMBL/GenBank/DDBJ databases">
        <title>Coherence of Microcystis species and biogeography revealed through population genomics.</title>
        <authorList>
            <person name="Perez-Carrascal O.M."/>
            <person name="Terrat Y."/>
            <person name="Giani A."/>
            <person name="Fortin N."/>
            <person name="Tromas N."/>
            <person name="Shapiro B.J."/>
        </authorList>
    </citation>
    <scope>NUCLEOTIDE SEQUENCE [LARGE SCALE GENOMIC DNA]</scope>
    <source>
        <strain evidence="2">Mv_BB_P_19951000_S68D</strain>
    </source>
</reference>
<proteinExistence type="predicted"/>